<dbReference type="Proteomes" id="UP000258434">
    <property type="component" value="Segment"/>
</dbReference>
<organism evidence="1 2">
    <name type="scientific">Gordonia phage Apricot</name>
    <dbReference type="NCBI Taxonomy" id="2250319"/>
    <lineage>
        <taxon>Viruses</taxon>
        <taxon>Duplodnaviria</taxon>
        <taxon>Heunggongvirae</taxon>
        <taxon>Uroviricota</taxon>
        <taxon>Caudoviricetes</taxon>
        <taxon>Apricotvirus</taxon>
        <taxon>Apricotvirus apricot</taxon>
    </lineage>
</organism>
<proteinExistence type="predicted"/>
<protein>
    <submittedName>
        <fullName evidence="1">Uncharacterized protein</fullName>
    </submittedName>
</protein>
<evidence type="ECO:0000313" key="2">
    <source>
        <dbReference type="Proteomes" id="UP000258434"/>
    </source>
</evidence>
<evidence type="ECO:0000313" key="1">
    <source>
        <dbReference type="EMBL" id="AXH48968.1"/>
    </source>
</evidence>
<sequence length="53" mass="5515">MAKIRDDLEGVVYVSGQVLKAGDTVPDGVEVGDHLVAPVNKGGRPRRAAGDDN</sequence>
<dbReference type="EMBL" id="MH536812">
    <property type="protein sequence ID" value="AXH48968.1"/>
    <property type="molecule type" value="Genomic_DNA"/>
</dbReference>
<gene>
    <name evidence="1" type="primary">8</name>
    <name evidence="1" type="ORF">SEA_APRICOT_8</name>
</gene>
<dbReference type="RefSeq" id="YP_009806856.1">
    <property type="nucleotide sequence ID" value="NC_048018.1"/>
</dbReference>
<dbReference type="KEGG" id="vg:54997730"/>
<reference evidence="2" key="1">
    <citation type="submission" date="2018-06" db="EMBL/GenBank/DDBJ databases">
        <authorList>
            <person name="Zhirakovskaya E."/>
        </authorList>
    </citation>
    <scope>NUCLEOTIDE SEQUENCE [LARGE SCALE GENOMIC DNA]</scope>
</reference>
<keyword evidence="2" id="KW-1185">Reference proteome</keyword>
<dbReference type="GeneID" id="54997730"/>
<name>A0A345L116_9CAUD</name>
<accession>A0A345L116</accession>